<reference evidence="1 2" key="2">
    <citation type="submission" date="2009-02" db="EMBL/GenBank/DDBJ databases">
        <title>Draft genome sequence of Blautia hydrogenotrophica DSM 10507 (Ruminococcus hydrogenotrophicus DSM 10507).</title>
        <authorList>
            <person name="Sudarsanam P."/>
            <person name="Ley R."/>
            <person name="Guruge J."/>
            <person name="Turnbaugh P.J."/>
            <person name="Mahowald M."/>
            <person name="Liep D."/>
            <person name="Gordon J."/>
        </authorList>
    </citation>
    <scope>NUCLEOTIDE SEQUENCE [LARGE SCALE GENOMIC DNA]</scope>
    <source>
        <strain evidence="2">DSM 10507 / JCM 14656 / S5a33</strain>
    </source>
</reference>
<gene>
    <name evidence="1" type="ORF">RUMHYD_01691</name>
</gene>
<dbReference type="PATRIC" id="fig|476272.21.peg.2060"/>
<protein>
    <submittedName>
        <fullName evidence="1">Uncharacterized protein</fullName>
    </submittedName>
</protein>
<dbReference type="AlphaFoldDB" id="C0CLG9"/>
<evidence type="ECO:0000313" key="1">
    <source>
        <dbReference type="EMBL" id="EEG49393.1"/>
    </source>
</evidence>
<comment type="caution">
    <text evidence="1">The sequence shown here is derived from an EMBL/GenBank/DDBJ whole genome shotgun (WGS) entry which is preliminary data.</text>
</comment>
<organism evidence="1 2">
    <name type="scientific">Blautia hydrogenotrophica (strain DSM 10507 / JCM 14656 / S5a33)</name>
    <name type="common">Ruminococcus hydrogenotrophicus</name>
    <dbReference type="NCBI Taxonomy" id="476272"/>
    <lineage>
        <taxon>Bacteria</taxon>
        <taxon>Bacillati</taxon>
        <taxon>Bacillota</taxon>
        <taxon>Clostridia</taxon>
        <taxon>Lachnospirales</taxon>
        <taxon>Lachnospiraceae</taxon>
        <taxon>Blautia</taxon>
    </lineage>
</organism>
<accession>C0CLG9</accession>
<proteinExistence type="predicted"/>
<keyword evidence="2" id="KW-1185">Reference proteome</keyword>
<dbReference type="EMBL" id="ACBZ01000083">
    <property type="protein sequence ID" value="EEG49393.1"/>
    <property type="molecule type" value="Genomic_DNA"/>
</dbReference>
<dbReference type="HOGENOM" id="CLU_3230358_0_0_9"/>
<name>C0CLG9_BLAHS</name>
<reference evidence="1 2" key="1">
    <citation type="submission" date="2009-01" db="EMBL/GenBank/DDBJ databases">
        <authorList>
            <person name="Fulton L."/>
            <person name="Clifton S."/>
            <person name="Fulton B."/>
            <person name="Xu J."/>
            <person name="Minx P."/>
            <person name="Pepin K.H."/>
            <person name="Johnson M."/>
            <person name="Bhonagiri V."/>
            <person name="Nash W.E."/>
            <person name="Mardis E.R."/>
            <person name="Wilson R.K."/>
        </authorList>
    </citation>
    <scope>NUCLEOTIDE SEQUENCE [LARGE SCALE GENOMIC DNA]</scope>
    <source>
        <strain evidence="2">DSM 10507 / JCM 14656 / S5a33</strain>
    </source>
</reference>
<evidence type="ECO:0000313" key="2">
    <source>
        <dbReference type="Proteomes" id="UP000003100"/>
    </source>
</evidence>
<sequence length="43" mass="5333">MCIKFAISQERESEILVFYYLRKYNKTKWKNIDLKYRVEKASV</sequence>
<dbReference type="Proteomes" id="UP000003100">
    <property type="component" value="Unassembled WGS sequence"/>
</dbReference>